<gene>
    <name evidence="1" type="ORF">OMM_10105</name>
</gene>
<organism evidence="1 2">
    <name type="scientific">Candidatus Magnetoglobus multicellularis str. Araruama</name>
    <dbReference type="NCBI Taxonomy" id="890399"/>
    <lineage>
        <taxon>Bacteria</taxon>
        <taxon>Pseudomonadati</taxon>
        <taxon>Thermodesulfobacteriota</taxon>
        <taxon>Desulfobacteria</taxon>
        <taxon>Desulfobacterales</taxon>
        <taxon>Desulfobacteraceae</taxon>
        <taxon>Candidatus Magnetoglobus</taxon>
    </lineage>
</organism>
<dbReference type="AlphaFoldDB" id="A0A1V1P218"/>
<comment type="caution">
    <text evidence="1">The sequence shown here is derived from an EMBL/GenBank/DDBJ whole genome shotgun (WGS) entry which is preliminary data.</text>
</comment>
<evidence type="ECO:0000313" key="2">
    <source>
        <dbReference type="Proteomes" id="UP000189670"/>
    </source>
</evidence>
<name>A0A1V1P218_9BACT</name>
<evidence type="ECO:0008006" key="3">
    <source>
        <dbReference type="Google" id="ProtNLM"/>
    </source>
</evidence>
<protein>
    <recommendedName>
        <fullName evidence="3">PIN domain-containing protein</fullName>
    </recommendedName>
</protein>
<accession>A0A1V1P218</accession>
<dbReference type="EMBL" id="ATBP01000813">
    <property type="protein sequence ID" value="ETR68860.1"/>
    <property type="molecule type" value="Genomic_DNA"/>
</dbReference>
<sequence length="98" mass="11500">MNIFFFDTSALVKRYVDENGSEWVKETTSVANNNPIILSHITWVEVLSAFTRLNREQKISDIDLDESIEIFQYDWNFQYNSIEVDDFIIKSSGDLIKK</sequence>
<evidence type="ECO:0000313" key="1">
    <source>
        <dbReference type="EMBL" id="ETR68860.1"/>
    </source>
</evidence>
<dbReference type="CDD" id="cd09874">
    <property type="entry name" value="PIN_MT3492-like"/>
    <property type="match status" value="1"/>
</dbReference>
<reference evidence="2" key="1">
    <citation type="submission" date="2012-11" db="EMBL/GenBank/DDBJ databases">
        <authorList>
            <person name="Lucero-Rivera Y.E."/>
            <person name="Tovar-Ramirez D."/>
        </authorList>
    </citation>
    <scope>NUCLEOTIDE SEQUENCE [LARGE SCALE GENOMIC DNA]</scope>
    <source>
        <strain evidence="2">Araruama</strain>
    </source>
</reference>
<dbReference type="Gene3D" id="3.40.50.1010">
    <property type="entry name" value="5'-nuclease"/>
    <property type="match status" value="1"/>
</dbReference>
<dbReference type="SUPFAM" id="SSF88723">
    <property type="entry name" value="PIN domain-like"/>
    <property type="match status" value="1"/>
</dbReference>
<dbReference type="InterPro" id="IPR029060">
    <property type="entry name" value="PIN-like_dom_sf"/>
</dbReference>
<proteinExistence type="predicted"/>
<dbReference type="Proteomes" id="UP000189670">
    <property type="component" value="Unassembled WGS sequence"/>
</dbReference>